<name>A0ABQ5GED0_9ASTR</name>
<dbReference type="Proteomes" id="UP001151760">
    <property type="component" value="Unassembled WGS sequence"/>
</dbReference>
<dbReference type="EMBL" id="BQNB010018361">
    <property type="protein sequence ID" value="GJT73545.1"/>
    <property type="molecule type" value="Genomic_DNA"/>
</dbReference>
<evidence type="ECO:0000313" key="1">
    <source>
        <dbReference type="EMBL" id="GJT73545.1"/>
    </source>
</evidence>
<comment type="caution">
    <text evidence="1">The sequence shown here is derived from an EMBL/GenBank/DDBJ whole genome shotgun (WGS) entry which is preliminary data.</text>
</comment>
<keyword evidence="2" id="KW-1185">Reference proteome</keyword>
<reference evidence="1" key="2">
    <citation type="submission" date="2022-01" db="EMBL/GenBank/DDBJ databases">
        <authorList>
            <person name="Yamashiro T."/>
            <person name="Shiraishi A."/>
            <person name="Satake H."/>
            <person name="Nakayama K."/>
        </authorList>
    </citation>
    <scope>NUCLEOTIDE SEQUENCE</scope>
</reference>
<accession>A0ABQ5GED0</accession>
<gene>
    <name evidence="1" type="ORF">Tco_1032831</name>
</gene>
<protein>
    <submittedName>
        <fullName evidence="1">Uncharacterized protein</fullName>
    </submittedName>
</protein>
<reference evidence="1" key="1">
    <citation type="journal article" date="2022" name="Int. J. Mol. Sci.">
        <title>Draft Genome of Tanacetum Coccineum: Genomic Comparison of Closely Related Tanacetum-Family Plants.</title>
        <authorList>
            <person name="Yamashiro T."/>
            <person name="Shiraishi A."/>
            <person name="Nakayama K."/>
            <person name="Satake H."/>
        </authorList>
    </citation>
    <scope>NUCLEOTIDE SEQUENCE</scope>
</reference>
<proteinExistence type="predicted"/>
<evidence type="ECO:0000313" key="2">
    <source>
        <dbReference type="Proteomes" id="UP001151760"/>
    </source>
</evidence>
<organism evidence="1 2">
    <name type="scientific">Tanacetum coccineum</name>
    <dbReference type="NCBI Taxonomy" id="301880"/>
    <lineage>
        <taxon>Eukaryota</taxon>
        <taxon>Viridiplantae</taxon>
        <taxon>Streptophyta</taxon>
        <taxon>Embryophyta</taxon>
        <taxon>Tracheophyta</taxon>
        <taxon>Spermatophyta</taxon>
        <taxon>Magnoliopsida</taxon>
        <taxon>eudicotyledons</taxon>
        <taxon>Gunneridae</taxon>
        <taxon>Pentapetalae</taxon>
        <taxon>asterids</taxon>
        <taxon>campanulids</taxon>
        <taxon>Asterales</taxon>
        <taxon>Asteraceae</taxon>
        <taxon>Asteroideae</taxon>
        <taxon>Anthemideae</taxon>
        <taxon>Anthemidinae</taxon>
        <taxon>Tanacetum</taxon>
    </lineage>
</organism>
<sequence length="310" mass="35925">MTTMAKNDIATGADNCPPMLDKGMYNSWQSHMILYIKGKEHGRLILELVLYGPLNYGTIEVDGVTRTKTYKELSDKEKLQDDCDIRATNIWSWKIIMQKWAPDEWYYEGEMLHLKYLKAEDEKEAYKQCLIDLAKDRKKLFVSIPPLPSFYSEEDDFEKMLLQANADNRPPMLDKGMYNSWQSRMILYIKCKEHGRMILGSVLYEPLNYGTIEVDGVTRTKTYEELSDKEKLQDDCDIRATNIVLQGLPPVVYSLVNHHSVAKEIWDQVMLLIQVIKLSLQEHECKLYNEFDQFTIVAKPPSLLIGGHGL</sequence>